<comment type="caution">
    <text evidence="1">The sequence shown here is derived from an EMBL/GenBank/DDBJ whole genome shotgun (WGS) entry which is preliminary data.</text>
</comment>
<dbReference type="InParanoid" id="A0A024GN82"/>
<name>A0A024GN82_9STRA</name>
<dbReference type="Proteomes" id="UP000053237">
    <property type="component" value="Unassembled WGS sequence"/>
</dbReference>
<proteinExistence type="predicted"/>
<accession>A0A024GN82</accession>
<keyword evidence="2" id="KW-1185">Reference proteome</keyword>
<protein>
    <submittedName>
        <fullName evidence="1">Uncharacterized protein</fullName>
    </submittedName>
</protein>
<organism evidence="1 2">
    <name type="scientific">Albugo candida</name>
    <dbReference type="NCBI Taxonomy" id="65357"/>
    <lineage>
        <taxon>Eukaryota</taxon>
        <taxon>Sar</taxon>
        <taxon>Stramenopiles</taxon>
        <taxon>Oomycota</taxon>
        <taxon>Peronosporomycetes</taxon>
        <taxon>Albuginales</taxon>
        <taxon>Albuginaceae</taxon>
        <taxon>Albugo</taxon>
    </lineage>
</organism>
<dbReference type="AlphaFoldDB" id="A0A024GN82"/>
<evidence type="ECO:0000313" key="2">
    <source>
        <dbReference type="Proteomes" id="UP000053237"/>
    </source>
</evidence>
<reference evidence="1 2" key="1">
    <citation type="submission" date="2012-05" db="EMBL/GenBank/DDBJ databases">
        <title>Recombination and specialization in a pathogen metapopulation.</title>
        <authorList>
            <person name="Gardiner A."/>
            <person name="Kemen E."/>
            <person name="Schultz-Larsen T."/>
            <person name="MacLean D."/>
            <person name="Van Oosterhout C."/>
            <person name="Jones J.D.G."/>
        </authorList>
    </citation>
    <scope>NUCLEOTIDE SEQUENCE [LARGE SCALE GENOMIC DNA]</scope>
    <source>
        <strain evidence="1 2">Ac Nc2</strain>
    </source>
</reference>
<evidence type="ECO:0000313" key="1">
    <source>
        <dbReference type="EMBL" id="CCI48343.1"/>
    </source>
</evidence>
<sequence>MKCSEKSLYYNINQLRISSLSFNWKTHYRGGHHVGSDGRHVKPHILKLLMPLHIHVVMLTNKANAKYILLLFLPPLHEQQFEYIQQVMSPKNVSSAQLVKLHPLLCSIVRIRQMTKNWKKSRQCPRRYWSRCSPCLVTCRCRMEFSRAGQAQQHRKEPAESSTFVSVLGSAAVYPGMRTSGPSYYQPGHPKAHRILANEIGTASFRRKETHSIVDLVVGLLDGEKNFCDKLVSP</sequence>
<dbReference type="EMBL" id="CAIX01000217">
    <property type="protein sequence ID" value="CCI48343.1"/>
    <property type="molecule type" value="Genomic_DNA"/>
</dbReference>
<gene>
    <name evidence="1" type="ORF">BN9_094160</name>
</gene>